<protein>
    <recommendedName>
        <fullName evidence="5">C1q domain-containing protein</fullName>
    </recommendedName>
</protein>
<evidence type="ECO:0000313" key="7">
    <source>
        <dbReference type="Proteomes" id="UP001519460"/>
    </source>
</evidence>
<dbReference type="PANTHER" id="PTHR22923:SF116">
    <property type="entry name" value="C1Q DOMAIN-CONTAINING PROTEIN"/>
    <property type="match status" value="1"/>
</dbReference>
<organism evidence="6 7">
    <name type="scientific">Batillaria attramentaria</name>
    <dbReference type="NCBI Taxonomy" id="370345"/>
    <lineage>
        <taxon>Eukaryota</taxon>
        <taxon>Metazoa</taxon>
        <taxon>Spiralia</taxon>
        <taxon>Lophotrochozoa</taxon>
        <taxon>Mollusca</taxon>
        <taxon>Gastropoda</taxon>
        <taxon>Caenogastropoda</taxon>
        <taxon>Sorbeoconcha</taxon>
        <taxon>Cerithioidea</taxon>
        <taxon>Batillariidae</taxon>
        <taxon>Batillaria</taxon>
    </lineage>
</organism>
<name>A0ABD0JHI0_9CAEN</name>
<evidence type="ECO:0000256" key="3">
    <source>
        <dbReference type="ARBA" id="ARBA00022729"/>
    </source>
</evidence>
<evidence type="ECO:0000259" key="5">
    <source>
        <dbReference type="PROSITE" id="PS50871"/>
    </source>
</evidence>
<keyword evidence="2" id="KW-0964">Secreted</keyword>
<dbReference type="Gene3D" id="2.60.120.40">
    <property type="match status" value="1"/>
</dbReference>
<dbReference type="PANTHER" id="PTHR22923">
    <property type="entry name" value="CEREBELLIN-RELATED"/>
    <property type="match status" value="1"/>
</dbReference>
<gene>
    <name evidence="6" type="ORF">BaRGS_00034417</name>
</gene>
<dbReference type="AlphaFoldDB" id="A0ABD0JHI0"/>
<dbReference type="GO" id="GO:0005576">
    <property type="term" value="C:extracellular region"/>
    <property type="evidence" value="ECO:0007669"/>
    <property type="project" value="UniProtKB-SubCell"/>
</dbReference>
<dbReference type="InterPro" id="IPR050822">
    <property type="entry name" value="Cerebellin_Synaptic_Org"/>
</dbReference>
<feature type="domain" description="C1q" evidence="5">
    <location>
        <begin position="68"/>
        <end position="202"/>
    </location>
</feature>
<feature type="chain" id="PRO_5044824383" description="C1q domain-containing protein" evidence="4">
    <location>
        <begin position="20"/>
        <end position="202"/>
    </location>
</feature>
<dbReference type="InterPro" id="IPR001073">
    <property type="entry name" value="C1q_dom"/>
</dbReference>
<accession>A0ABD0JHI0</accession>
<keyword evidence="7" id="KW-1185">Reference proteome</keyword>
<feature type="signal peptide" evidence="4">
    <location>
        <begin position="1"/>
        <end position="19"/>
    </location>
</feature>
<evidence type="ECO:0000256" key="4">
    <source>
        <dbReference type="SAM" id="SignalP"/>
    </source>
</evidence>
<evidence type="ECO:0000313" key="6">
    <source>
        <dbReference type="EMBL" id="KAK7474369.1"/>
    </source>
</evidence>
<keyword evidence="3 4" id="KW-0732">Signal</keyword>
<sequence>MNRWHVFLLAVGICVSGLGVDKRSDGLDLQALLTLIHQQTDTITKMQAELTALKNSVNECRHVSSYIVNQGKLAFTAHMSGANVNVGSTPFIFDVVTTNIGNGYNHQTGTFTAPYRGVYAFFVNVLNHRDYDYIHVAIEKNGQVLAVTLAETHEDAFDKGSAMATTRMQQGDQVVVRRVDGANEIRGEPTTMFSGFLVSPDA</sequence>
<dbReference type="EMBL" id="JACVVK020000439">
    <property type="protein sequence ID" value="KAK7474369.1"/>
    <property type="molecule type" value="Genomic_DNA"/>
</dbReference>
<dbReference type="PRINTS" id="PR00007">
    <property type="entry name" value="COMPLEMNTC1Q"/>
</dbReference>
<comment type="subcellular location">
    <subcellularLocation>
        <location evidence="1">Secreted</location>
    </subcellularLocation>
</comment>
<dbReference type="Pfam" id="PF00386">
    <property type="entry name" value="C1q"/>
    <property type="match status" value="1"/>
</dbReference>
<evidence type="ECO:0000256" key="2">
    <source>
        <dbReference type="ARBA" id="ARBA00022525"/>
    </source>
</evidence>
<comment type="caution">
    <text evidence="6">The sequence shown here is derived from an EMBL/GenBank/DDBJ whole genome shotgun (WGS) entry which is preliminary data.</text>
</comment>
<dbReference type="InterPro" id="IPR008983">
    <property type="entry name" value="Tumour_necrosis_fac-like_dom"/>
</dbReference>
<dbReference type="Proteomes" id="UP001519460">
    <property type="component" value="Unassembled WGS sequence"/>
</dbReference>
<evidence type="ECO:0000256" key="1">
    <source>
        <dbReference type="ARBA" id="ARBA00004613"/>
    </source>
</evidence>
<proteinExistence type="predicted"/>
<dbReference type="SMART" id="SM00110">
    <property type="entry name" value="C1Q"/>
    <property type="match status" value="1"/>
</dbReference>
<dbReference type="SUPFAM" id="SSF49842">
    <property type="entry name" value="TNF-like"/>
    <property type="match status" value="1"/>
</dbReference>
<dbReference type="PROSITE" id="PS50871">
    <property type="entry name" value="C1Q"/>
    <property type="match status" value="1"/>
</dbReference>
<reference evidence="6 7" key="1">
    <citation type="journal article" date="2023" name="Sci. Data">
        <title>Genome assembly of the Korean intertidal mud-creeper Batillaria attramentaria.</title>
        <authorList>
            <person name="Patra A.K."/>
            <person name="Ho P.T."/>
            <person name="Jun S."/>
            <person name="Lee S.J."/>
            <person name="Kim Y."/>
            <person name="Won Y.J."/>
        </authorList>
    </citation>
    <scope>NUCLEOTIDE SEQUENCE [LARGE SCALE GENOMIC DNA]</scope>
    <source>
        <strain evidence="6">Wonlab-2016</strain>
    </source>
</reference>